<gene>
    <name evidence="1" type="ORF">H7348_07915</name>
    <name evidence="2" type="ORF">IAU68_00115</name>
</gene>
<accession>A0A7H0JYY2</accession>
<evidence type="ECO:0008006" key="5">
    <source>
        <dbReference type="Google" id="ProtNLM"/>
    </source>
</evidence>
<evidence type="ECO:0000313" key="1">
    <source>
        <dbReference type="EMBL" id="MBC3179229.1"/>
    </source>
</evidence>
<keyword evidence="4" id="KW-1185">Reference proteome</keyword>
<dbReference type="AlphaFoldDB" id="A0A7H0JYY2"/>
<sequence>MTAILSAQDLVVRRGDAPETFDIGRGLTLLNTSRESDSTLLSLTLAGRHRPHGGTILLDDEPSSHRERFKQIALAGVQEIDSLDRLVRVRDVVREQIAWSQGFFRRTPHTSEAIKSHKHVERWLEPLQLEDIDLTEQVGEISPLDRFRLRVLLALISRPEATMLIVDDIDQVRDMDLRRQLLDDLRGVAVHLPVMVNTVNEEGL</sequence>
<name>A0A7H0JYY2_9CORY</name>
<protein>
    <recommendedName>
        <fullName evidence="5">ABC transporter ATP-binding protein</fullName>
    </recommendedName>
</protein>
<dbReference type="Gene3D" id="3.40.50.300">
    <property type="entry name" value="P-loop containing nucleotide triphosphate hydrolases"/>
    <property type="match status" value="1"/>
</dbReference>
<evidence type="ECO:0000313" key="2">
    <source>
        <dbReference type="EMBL" id="QNP90248.1"/>
    </source>
</evidence>
<dbReference type="InterPro" id="IPR027417">
    <property type="entry name" value="P-loop_NTPase"/>
</dbReference>
<dbReference type="EMBL" id="CP061032">
    <property type="protein sequence ID" value="QNP90248.1"/>
    <property type="molecule type" value="Genomic_DNA"/>
</dbReference>
<dbReference type="SUPFAM" id="SSF52540">
    <property type="entry name" value="P-loop containing nucleoside triphosphate hydrolases"/>
    <property type="match status" value="1"/>
</dbReference>
<evidence type="ECO:0000313" key="3">
    <source>
        <dbReference type="Proteomes" id="UP000516235"/>
    </source>
</evidence>
<organism evidence="2 3">
    <name type="scientific">Corynebacterium lujinxingii</name>
    <dbReference type="NCBI Taxonomy" id="2763010"/>
    <lineage>
        <taxon>Bacteria</taxon>
        <taxon>Bacillati</taxon>
        <taxon>Actinomycetota</taxon>
        <taxon>Actinomycetes</taxon>
        <taxon>Mycobacteriales</taxon>
        <taxon>Corynebacteriaceae</taxon>
        <taxon>Corynebacterium</taxon>
    </lineage>
</organism>
<dbReference type="Proteomes" id="UP000642876">
    <property type="component" value="Unassembled WGS sequence"/>
</dbReference>
<dbReference type="Proteomes" id="UP000516235">
    <property type="component" value="Chromosome"/>
</dbReference>
<dbReference type="EMBL" id="JACMYE010000006">
    <property type="protein sequence ID" value="MBC3179229.1"/>
    <property type="molecule type" value="Genomic_DNA"/>
</dbReference>
<evidence type="ECO:0000313" key="4">
    <source>
        <dbReference type="Proteomes" id="UP000642876"/>
    </source>
</evidence>
<proteinExistence type="predicted"/>
<dbReference type="RefSeq" id="WP_171193076.1">
    <property type="nucleotide sequence ID" value="NZ_CP061032.1"/>
</dbReference>
<reference evidence="3 4" key="1">
    <citation type="submission" date="2020-08" db="EMBL/GenBank/DDBJ databases">
        <title>novel species in genus Corynebacterium.</title>
        <authorList>
            <person name="Zhang G."/>
        </authorList>
    </citation>
    <scope>NUCLEOTIDE SEQUENCE [LARGE SCALE GENOMIC DNA]</scope>
    <source>
        <strain evidence="2">Zg-917</strain>
        <strain evidence="3 4">zg-917</strain>
    </source>
</reference>
<dbReference type="KEGG" id="cluj:IAU68_00115"/>